<sequence length="101" mass="12007">MCSFGSREFLLLIIFPFPPKRDIKVMWREKGLYKVFPLLSKTIEKWLEFFEIDQDRNRCHASSLIRWPLQSFVHPLISPPTPEVVVRLSLAWSVSRRFDSV</sequence>
<keyword evidence="2" id="KW-1185">Reference proteome</keyword>
<accession>A0AAV4T4D9</accession>
<organism evidence="1 2">
    <name type="scientific">Caerostris extrusa</name>
    <name type="common">Bark spider</name>
    <name type="synonym">Caerostris bankana</name>
    <dbReference type="NCBI Taxonomy" id="172846"/>
    <lineage>
        <taxon>Eukaryota</taxon>
        <taxon>Metazoa</taxon>
        <taxon>Ecdysozoa</taxon>
        <taxon>Arthropoda</taxon>
        <taxon>Chelicerata</taxon>
        <taxon>Arachnida</taxon>
        <taxon>Araneae</taxon>
        <taxon>Araneomorphae</taxon>
        <taxon>Entelegynae</taxon>
        <taxon>Araneoidea</taxon>
        <taxon>Araneidae</taxon>
        <taxon>Caerostris</taxon>
    </lineage>
</organism>
<proteinExistence type="predicted"/>
<gene>
    <name evidence="1" type="ORF">CEXT_516131</name>
</gene>
<comment type="caution">
    <text evidence="1">The sequence shown here is derived from an EMBL/GenBank/DDBJ whole genome shotgun (WGS) entry which is preliminary data.</text>
</comment>
<evidence type="ECO:0000313" key="1">
    <source>
        <dbReference type="EMBL" id="GIY41528.1"/>
    </source>
</evidence>
<dbReference type="AlphaFoldDB" id="A0AAV4T4D9"/>
<evidence type="ECO:0000313" key="2">
    <source>
        <dbReference type="Proteomes" id="UP001054945"/>
    </source>
</evidence>
<dbReference type="Proteomes" id="UP001054945">
    <property type="component" value="Unassembled WGS sequence"/>
</dbReference>
<evidence type="ECO:0008006" key="3">
    <source>
        <dbReference type="Google" id="ProtNLM"/>
    </source>
</evidence>
<reference evidence="1 2" key="1">
    <citation type="submission" date="2021-06" db="EMBL/GenBank/DDBJ databases">
        <title>Caerostris extrusa draft genome.</title>
        <authorList>
            <person name="Kono N."/>
            <person name="Arakawa K."/>
        </authorList>
    </citation>
    <scope>NUCLEOTIDE SEQUENCE [LARGE SCALE GENOMIC DNA]</scope>
</reference>
<protein>
    <recommendedName>
        <fullName evidence="3">Maturase K</fullName>
    </recommendedName>
</protein>
<dbReference type="EMBL" id="BPLR01010722">
    <property type="protein sequence ID" value="GIY41528.1"/>
    <property type="molecule type" value="Genomic_DNA"/>
</dbReference>
<name>A0AAV4T4D9_CAEEX</name>